<dbReference type="HOGENOM" id="CLU_109010_0_0_1"/>
<dbReference type="OMA" id="HMICELE"/>
<reference evidence="2" key="1">
    <citation type="journal article" date="2013" name="Genome Announc.">
        <title>Draft genome sequence of the grapevine dieback fungus Eutypa lata UCR-EL1.</title>
        <authorList>
            <person name="Blanco-Ulate B."/>
            <person name="Rolshausen P.E."/>
            <person name="Cantu D."/>
        </authorList>
    </citation>
    <scope>NUCLEOTIDE SEQUENCE [LARGE SCALE GENOMIC DNA]</scope>
    <source>
        <strain evidence="2">UCR-EL1</strain>
    </source>
</reference>
<name>M7T886_EUTLA</name>
<evidence type="ECO:0000313" key="1">
    <source>
        <dbReference type="EMBL" id="EMR62870.1"/>
    </source>
</evidence>
<dbReference type="KEGG" id="ela:UCREL1_10189"/>
<dbReference type="Proteomes" id="UP000012174">
    <property type="component" value="Unassembled WGS sequence"/>
</dbReference>
<dbReference type="EMBL" id="KB707357">
    <property type="protein sequence ID" value="EMR62870.1"/>
    <property type="molecule type" value="Genomic_DNA"/>
</dbReference>
<dbReference type="OrthoDB" id="4658887at2759"/>
<organism evidence="1 2">
    <name type="scientific">Eutypa lata (strain UCR-EL1)</name>
    <name type="common">Grapevine dieback disease fungus</name>
    <name type="synonym">Eutypa armeniacae</name>
    <dbReference type="NCBI Taxonomy" id="1287681"/>
    <lineage>
        <taxon>Eukaryota</taxon>
        <taxon>Fungi</taxon>
        <taxon>Dikarya</taxon>
        <taxon>Ascomycota</taxon>
        <taxon>Pezizomycotina</taxon>
        <taxon>Sordariomycetes</taxon>
        <taxon>Xylariomycetidae</taxon>
        <taxon>Xylariales</taxon>
        <taxon>Diatrypaceae</taxon>
        <taxon>Eutypa</taxon>
    </lineage>
</organism>
<dbReference type="AlphaFoldDB" id="M7T886"/>
<proteinExistence type="predicted"/>
<sequence length="227" mass="24941">MSTVQDHGLVRRPQPGTGNYQFVEPYLGPGPYGWTAATIRLPNAAEDECLNWYGLSVSHNTYVTFQVALTDGEEPDAPRLTQMRYRDMTLDNIAAGGGDLAKLRFLATKSIFNEVSRDAIQKCFEDADMDFASPGVVEIRPGEQSFAAFVKSDPFARGHVSMLRASAAVLANPVIRRILLVSDGRTGTGKLDFTNPKLHMICELERPTDKSQQVHGVEAVSNRVAKL</sequence>
<accession>M7T886</accession>
<keyword evidence="2" id="KW-1185">Reference proteome</keyword>
<gene>
    <name evidence="1" type="ORF">UCREL1_10189</name>
</gene>
<protein>
    <submittedName>
        <fullName evidence="1">Uncharacterized protein</fullName>
    </submittedName>
</protein>
<evidence type="ECO:0000313" key="2">
    <source>
        <dbReference type="Proteomes" id="UP000012174"/>
    </source>
</evidence>